<gene>
    <name evidence="1" type="ORF">V2E39_10705</name>
</gene>
<dbReference type="RefSeq" id="WP_167459756.1">
    <property type="nucleotide sequence ID" value="NZ_CP033811.1"/>
</dbReference>
<comment type="caution">
    <text evidence="1">The sequence shown here is derived from an EMBL/GenBank/DDBJ whole genome shotgun (WGS) entry which is preliminary data.</text>
</comment>
<accession>A0ABU7QZD9</accession>
<proteinExistence type="predicted"/>
<sequence>MKNAKLLKRDAQKAITGGMTASGIKCCEKDRYGNCTLYIGPGQYCP</sequence>
<reference evidence="1 2" key="1">
    <citation type="submission" date="2024-01" db="EMBL/GenBank/DDBJ databases">
        <title>Whole genome of Chryseobacterium arthrosphaerae NNCa 2741.</title>
        <authorList>
            <person name="Boriskina E.V."/>
            <person name="Gordinskaya N.A."/>
            <person name="Kropotov V.S."/>
            <person name="Alekseeva A.E."/>
            <person name="Makhova M.A."/>
            <person name="Kryazhev D.V."/>
            <person name="Shkurkina I.S."/>
        </authorList>
    </citation>
    <scope>NUCLEOTIDE SEQUENCE [LARGE SCALE GENOMIC DNA]</scope>
    <source>
        <strain evidence="1 2">NNCa 2741</strain>
    </source>
</reference>
<name>A0ABU7QZD9_9FLAO</name>
<dbReference type="EMBL" id="JAZGJU010000019">
    <property type="protein sequence ID" value="MEE6127853.1"/>
    <property type="molecule type" value="Genomic_DNA"/>
</dbReference>
<dbReference type="Proteomes" id="UP001350005">
    <property type="component" value="Unassembled WGS sequence"/>
</dbReference>
<evidence type="ECO:0008006" key="3">
    <source>
        <dbReference type="Google" id="ProtNLM"/>
    </source>
</evidence>
<dbReference type="GeneID" id="78303107"/>
<protein>
    <recommendedName>
        <fullName evidence="3">Bacteriocin</fullName>
    </recommendedName>
</protein>
<evidence type="ECO:0000313" key="1">
    <source>
        <dbReference type="EMBL" id="MEE6127853.1"/>
    </source>
</evidence>
<organism evidence="1 2">
    <name type="scientific">Chryseobacterium arthrosphaerae</name>
    <dbReference type="NCBI Taxonomy" id="651561"/>
    <lineage>
        <taxon>Bacteria</taxon>
        <taxon>Pseudomonadati</taxon>
        <taxon>Bacteroidota</taxon>
        <taxon>Flavobacteriia</taxon>
        <taxon>Flavobacteriales</taxon>
        <taxon>Weeksellaceae</taxon>
        <taxon>Chryseobacterium group</taxon>
        <taxon>Chryseobacterium</taxon>
    </lineage>
</organism>
<evidence type="ECO:0000313" key="2">
    <source>
        <dbReference type="Proteomes" id="UP001350005"/>
    </source>
</evidence>
<keyword evidence="2" id="KW-1185">Reference proteome</keyword>